<gene>
    <name evidence="3" type="ORF">DT076_11945</name>
</gene>
<dbReference type="InterPro" id="IPR026898">
    <property type="entry name" value="PrsW"/>
</dbReference>
<protein>
    <submittedName>
        <fullName evidence="3">Protease PrsW</fullName>
    </submittedName>
</protein>
<dbReference type="AlphaFoldDB" id="A0A367YT46"/>
<dbReference type="Pfam" id="PF13367">
    <property type="entry name" value="PrsW-protease"/>
    <property type="match status" value="1"/>
</dbReference>
<feature type="transmembrane region" description="Helical" evidence="2">
    <location>
        <begin position="38"/>
        <end position="58"/>
    </location>
</feature>
<evidence type="ECO:0000313" key="4">
    <source>
        <dbReference type="Proteomes" id="UP000252770"/>
    </source>
</evidence>
<organism evidence="3 4">
    <name type="scientific">Desertihabitans brevis</name>
    <dbReference type="NCBI Taxonomy" id="2268447"/>
    <lineage>
        <taxon>Bacteria</taxon>
        <taxon>Bacillati</taxon>
        <taxon>Actinomycetota</taxon>
        <taxon>Actinomycetes</taxon>
        <taxon>Propionibacteriales</taxon>
        <taxon>Propionibacteriaceae</taxon>
        <taxon>Desertihabitans</taxon>
    </lineage>
</organism>
<feature type="region of interest" description="Disordered" evidence="1">
    <location>
        <begin position="425"/>
        <end position="482"/>
    </location>
</feature>
<dbReference type="PANTHER" id="PTHR36844">
    <property type="entry name" value="PROTEASE PRSW"/>
    <property type="match status" value="1"/>
</dbReference>
<accession>A0A367YT46</accession>
<dbReference type="RefSeq" id="WP_114126919.1">
    <property type="nucleotide sequence ID" value="NZ_QOUI01000007.1"/>
</dbReference>
<dbReference type="EMBL" id="QOUI01000007">
    <property type="protein sequence ID" value="RCK69063.1"/>
    <property type="molecule type" value="Genomic_DNA"/>
</dbReference>
<feature type="transmembrane region" description="Helical" evidence="2">
    <location>
        <begin position="190"/>
        <end position="210"/>
    </location>
</feature>
<feature type="transmembrane region" description="Helical" evidence="2">
    <location>
        <begin position="153"/>
        <end position="178"/>
    </location>
</feature>
<keyword evidence="2" id="KW-0812">Transmembrane</keyword>
<keyword evidence="2" id="KW-0472">Membrane</keyword>
<dbReference type="GO" id="GO:0008233">
    <property type="term" value="F:peptidase activity"/>
    <property type="evidence" value="ECO:0007669"/>
    <property type="project" value="UniProtKB-KW"/>
</dbReference>
<keyword evidence="4" id="KW-1185">Reference proteome</keyword>
<comment type="caution">
    <text evidence="3">The sequence shown here is derived from an EMBL/GenBank/DDBJ whole genome shotgun (WGS) entry which is preliminary data.</text>
</comment>
<feature type="compositionally biased region" description="Basic and acidic residues" evidence="1">
    <location>
        <begin position="473"/>
        <end position="482"/>
    </location>
</feature>
<evidence type="ECO:0000256" key="1">
    <source>
        <dbReference type="SAM" id="MobiDB-lite"/>
    </source>
</evidence>
<name>A0A367YT46_9ACTN</name>
<reference evidence="3 4" key="1">
    <citation type="submission" date="2018-07" db="EMBL/GenBank/DDBJ databases">
        <title>Desertimonas flava gen. nov. sp. nov.</title>
        <authorList>
            <person name="Liu S."/>
        </authorList>
    </citation>
    <scope>NUCLEOTIDE SEQUENCE [LARGE SCALE GENOMIC DNA]</scope>
    <source>
        <strain evidence="3 4">16Sb5-5</strain>
    </source>
</reference>
<feature type="transmembrane region" description="Helical" evidence="2">
    <location>
        <begin position="112"/>
        <end position="133"/>
    </location>
</feature>
<evidence type="ECO:0000313" key="3">
    <source>
        <dbReference type="EMBL" id="RCK69063.1"/>
    </source>
</evidence>
<dbReference type="Proteomes" id="UP000252770">
    <property type="component" value="Unassembled WGS sequence"/>
</dbReference>
<proteinExistence type="predicted"/>
<dbReference type="PANTHER" id="PTHR36844:SF1">
    <property type="entry name" value="PROTEASE PRSW"/>
    <property type="match status" value="1"/>
</dbReference>
<feature type="transmembrane region" description="Helical" evidence="2">
    <location>
        <begin position="78"/>
        <end position="100"/>
    </location>
</feature>
<dbReference type="GO" id="GO:0006508">
    <property type="term" value="P:proteolysis"/>
    <property type="evidence" value="ECO:0007669"/>
    <property type="project" value="UniProtKB-KW"/>
</dbReference>
<keyword evidence="3" id="KW-0645">Protease</keyword>
<keyword evidence="3" id="KW-0378">Hydrolase</keyword>
<feature type="transmembrane region" description="Helical" evidence="2">
    <location>
        <begin position="242"/>
        <end position="259"/>
    </location>
</feature>
<sequence length="482" mass="53575">MSVQASHGDVDRRRARRRNGLPVPRRGDLARRLLTNPMLWLTVAAFVLFIVCGVLMWYQMVPDREVPGGTLIGLGTDVIPLVARYAAYSLVPITLLYFWADRWRPVYVWARVAFWLVALGWGAFVSTFLSAQINTWAASHLAVMGDGDPASSARAAVFVAPFVEESTKATILFFIAILLRYRWVNRLSGIILAGLSGAGFAFTENILYYGRAYRYAAQTFGQQDPDQVLQEIFFLRGVMTPFAHPLFTMCAGIGLAVAVRAKSKLFRVLAPLIGFLAAALLHMMFNASSTLVQGPQLLLLWGGALLLLASAIGFIVRQLFREGRSVRARLEDYVRAGWLREEDAVAVSRLRTRMRALWHALWRGPRSFWSTIVLQVSLTELAYLRDSLTRGLVDQAGVDREHELLGVVERHRPLAVVTPTGRAPYPRLRGRRRPVEQWAPPSYPGPAGLGGSWPAPPGPAQPLGQTATTYSEVDPRWKPPSS</sequence>
<keyword evidence="2" id="KW-1133">Transmembrane helix</keyword>
<feature type="transmembrane region" description="Helical" evidence="2">
    <location>
        <begin position="297"/>
        <end position="320"/>
    </location>
</feature>
<feature type="transmembrane region" description="Helical" evidence="2">
    <location>
        <begin position="266"/>
        <end position="285"/>
    </location>
</feature>
<evidence type="ECO:0000256" key="2">
    <source>
        <dbReference type="SAM" id="Phobius"/>
    </source>
</evidence>